<name>A0A0S2INR3_LEPBO</name>
<organism evidence="1">
    <name type="scientific">Leptospira borgpetersenii serovar Ballum</name>
    <dbReference type="NCBI Taxonomy" id="280505"/>
    <lineage>
        <taxon>Bacteria</taxon>
        <taxon>Pseudomonadati</taxon>
        <taxon>Spirochaetota</taxon>
        <taxon>Spirochaetia</taxon>
        <taxon>Leptospirales</taxon>
        <taxon>Leptospiraceae</taxon>
        <taxon>Leptospira</taxon>
    </lineage>
</organism>
<dbReference type="AntiFam" id="ANF00053">
    <property type="entry name" value="Translation of DNA repeat"/>
</dbReference>
<protein>
    <submittedName>
        <fullName evidence="1">Uncharacterized protein</fullName>
    </submittedName>
</protein>
<evidence type="ECO:0000313" key="2">
    <source>
        <dbReference type="Proteomes" id="UP000058857"/>
    </source>
</evidence>
<gene>
    <name evidence="1" type="ORF">LBBP_00998</name>
</gene>
<dbReference type="EMBL" id="CP012029">
    <property type="protein sequence ID" value="ALO25311.1"/>
    <property type="molecule type" value="Genomic_DNA"/>
</dbReference>
<accession>A0A0S2INR3</accession>
<proteinExistence type="predicted"/>
<dbReference type="PATRIC" id="fig|280505.15.peg.975"/>
<sequence length="40" mass="4670">MPNSHTIELLKNSMIRINKTASNIHFNEAETDKELIFQQL</sequence>
<dbReference type="AlphaFoldDB" id="A0A0S2INR3"/>
<evidence type="ECO:0000313" key="1">
    <source>
        <dbReference type="EMBL" id="ALO25311.1"/>
    </source>
</evidence>
<dbReference type="Proteomes" id="UP000058857">
    <property type="component" value="Chromosome 1"/>
</dbReference>
<reference evidence="1 2" key="1">
    <citation type="journal article" date="2015" name="PLoS Negl. Trop. Dis.">
        <title>Distribution of Plasmids in Distinct Leptospira Pathogenic Species.</title>
        <authorList>
            <person name="Wang Y."/>
            <person name="Zhuang X."/>
            <person name="Zhong Y."/>
            <person name="Zhang C."/>
            <person name="Zhang Y."/>
            <person name="Zeng L."/>
            <person name="Zhu Y."/>
            <person name="He P."/>
            <person name="Dong K."/>
            <person name="Pal U."/>
            <person name="Guo X."/>
            <person name="Qin J."/>
        </authorList>
    </citation>
    <scope>NUCLEOTIDE SEQUENCE [LARGE SCALE GENOMIC DNA]</scope>
    <source>
        <strain evidence="1 2">56604</strain>
    </source>
</reference>